<dbReference type="Gene3D" id="1.10.10.10">
    <property type="entry name" value="Winged helix-like DNA-binding domain superfamily/Winged helix DNA-binding domain"/>
    <property type="match status" value="1"/>
</dbReference>
<protein>
    <submittedName>
        <fullName evidence="2">MarR family winged helix-turn-helix transcriptional regulator</fullName>
    </submittedName>
</protein>
<dbReference type="PROSITE" id="PS50995">
    <property type="entry name" value="HTH_MARR_2"/>
    <property type="match status" value="1"/>
</dbReference>
<dbReference type="RefSeq" id="WP_379149602.1">
    <property type="nucleotide sequence ID" value="NZ_JBHSRJ010000001.1"/>
</dbReference>
<dbReference type="InterPro" id="IPR036388">
    <property type="entry name" value="WH-like_DNA-bd_sf"/>
</dbReference>
<accession>A0ABW1LET9</accession>
<dbReference type="PANTHER" id="PTHR33164:SF104">
    <property type="entry name" value="TRANSCRIPTIONAL REGULATORY PROTEIN"/>
    <property type="match status" value="1"/>
</dbReference>
<sequence>MSPVDDPVPPIGPATSYAEQLVQTESLQALREVIDAGGKVRRVVARRAGLGESELVTLQHLILGARGPAEVARLLEVSTAASTGIVDRLVSHGHVERRPHPDDRRRTDVHVTESGREEVLGLLMPMFEELARLDAEFDDAERAVVARYLRRTLEAFDAVITPQPPPSEA</sequence>
<organism evidence="2 3">
    <name type="scientific">Nocardioides hankookensis</name>
    <dbReference type="NCBI Taxonomy" id="443157"/>
    <lineage>
        <taxon>Bacteria</taxon>
        <taxon>Bacillati</taxon>
        <taxon>Actinomycetota</taxon>
        <taxon>Actinomycetes</taxon>
        <taxon>Propionibacteriales</taxon>
        <taxon>Nocardioidaceae</taxon>
        <taxon>Nocardioides</taxon>
    </lineage>
</organism>
<comment type="caution">
    <text evidence="2">The sequence shown here is derived from an EMBL/GenBank/DDBJ whole genome shotgun (WGS) entry which is preliminary data.</text>
</comment>
<proteinExistence type="predicted"/>
<dbReference type="SUPFAM" id="SSF46785">
    <property type="entry name" value="Winged helix' DNA-binding domain"/>
    <property type="match status" value="1"/>
</dbReference>
<evidence type="ECO:0000313" key="2">
    <source>
        <dbReference type="EMBL" id="MFC6041717.1"/>
    </source>
</evidence>
<dbReference type="InterPro" id="IPR000835">
    <property type="entry name" value="HTH_MarR-typ"/>
</dbReference>
<dbReference type="SMART" id="SM00347">
    <property type="entry name" value="HTH_MARR"/>
    <property type="match status" value="1"/>
</dbReference>
<keyword evidence="3" id="KW-1185">Reference proteome</keyword>
<dbReference type="Proteomes" id="UP001596135">
    <property type="component" value="Unassembled WGS sequence"/>
</dbReference>
<dbReference type="EMBL" id="JBHSRJ010000001">
    <property type="protein sequence ID" value="MFC6041717.1"/>
    <property type="molecule type" value="Genomic_DNA"/>
</dbReference>
<dbReference type="InterPro" id="IPR039422">
    <property type="entry name" value="MarR/SlyA-like"/>
</dbReference>
<dbReference type="Pfam" id="PF12802">
    <property type="entry name" value="MarR_2"/>
    <property type="match status" value="1"/>
</dbReference>
<evidence type="ECO:0000259" key="1">
    <source>
        <dbReference type="PROSITE" id="PS50995"/>
    </source>
</evidence>
<evidence type="ECO:0000313" key="3">
    <source>
        <dbReference type="Proteomes" id="UP001596135"/>
    </source>
</evidence>
<name>A0ABW1LET9_9ACTN</name>
<dbReference type="InterPro" id="IPR036390">
    <property type="entry name" value="WH_DNA-bd_sf"/>
</dbReference>
<reference evidence="3" key="1">
    <citation type="journal article" date="2019" name="Int. J. Syst. Evol. Microbiol.">
        <title>The Global Catalogue of Microorganisms (GCM) 10K type strain sequencing project: providing services to taxonomists for standard genome sequencing and annotation.</title>
        <authorList>
            <consortium name="The Broad Institute Genomics Platform"/>
            <consortium name="The Broad Institute Genome Sequencing Center for Infectious Disease"/>
            <person name="Wu L."/>
            <person name="Ma J."/>
        </authorList>
    </citation>
    <scope>NUCLEOTIDE SEQUENCE [LARGE SCALE GENOMIC DNA]</scope>
    <source>
        <strain evidence="3">CCUG 54522</strain>
    </source>
</reference>
<dbReference type="PANTHER" id="PTHR33164">
    <property type="entry name" value="TRANSCRIPTIONAL REGULATOR, MARR FAMILY"/>
    <property type="match status" value="1"/>
</dbReference>
<gene>
    <name evidence="2" type="ORF">ACFPYL_01440</name>
</gene>
<feature type="domain" description="HTH marR-type" evidence="1">
    <location>
        <begin position="23"/>
        <end position="154"/>
    </location>
</feature>